<name>H6WG80_9CAUD</name>
<dbReference type="EMBL" id="JQ245707">
    <property type="protein sequence ID" value="AEZ65625.1"/>
    <property type="molecule type" value="Genomic_DNA"/>
</dbReference>
<proteinExistence type="predicted"/>
<evidence type="ECO:0000313" key="2">
    <source>
        <dbReference type="Proteomes" id="UP000007178"/>
    </source>
</evidence>
<keyword evidence="2" id="KW-1185">Reference proteome</keyword>
<dbReference type="KEGG" id="vg:73726264"/>
<organism evidence="1 2">
    <name type="scientific">Cyanophage S-TIM5</name>
    <dbReference type="NCBI Taxonomy" id="1137745"/>
    <lineage>
        <taxon>Viruses</taxon>
        <taxon>Duplodnaviria</taxon>
        <taxon>Heunggongvirae</taxon>
        <taxon>Uroviricota</taxon>
        <taxon>Caudoviricetes</taxon>
        <taxon>Aurunvirus</taxon>
        <taxon>Aurunvirus STIM5</taxon>
    </lineage>
</organism>
<accession>H6WG80</accession>
<dbReference type="Proteomes" id="UP000007178">
    <property type="component" value="Segment"/>
</dbReference>
<dbReference type="RefSeq" id="YP_007006038.1">
    <property type="nucleotide sequence ID" value="NC_019516.2"/>
</dbReference>
<evidence type="ECO:0000313" key="1">
    <source>
        <dbReference type="EMBL" id="AEZ65625.1"/>
    </source>
</evidence>
<protein>
    <submittedName>
        <fullName evidence="1">Uncharacterized protein</fullName>
    </submittedName>
</protein>
<reference evidence="1 2" key="1">
    <citation type="journal article" date="2012" name="Proc. Natl. Acad. Sci. U.S.A.">
        <title>A novel lineage of myoviruses infecting cyanobacteria is widespread in the oceans.</title>
        <authorList>
            <person name="Sabehi G."/>
            <person name="Shaulov L."/>
            <person name="Silver D.H."/>
            <person name="Yanai I."/>
            <person name="Harel A."/>
            <person name="Lindell D."/>
        </authorList>
    </citation>
    <scope>NUCLEOTIDE SEQUENCE [LARGE SCALE GENOMIC DNA]</scope>
</reference>
<dbReference type="GeneID" id="73726264"/>
<sequence>MKPDDISLETTSRLFSYEKISREIDNIDSIDILRDLAKSYAKLYMKQQEVVGKI</sequence>